<proteinExistence type="predicted"/>
<dbReference type="EMBL" id="CAFBRX010000107">
    <property type="protein sequence ID" value="CAB5126765.1"/>
    <property type="molecule type" value="Genomic_DNA"/>
</dbReference>
<evidence type="ECO:0000313" key="3">
    <source>
        <dbReference type="EMBL" id="CAB5126765.1"/>
    </source>
</evidence>
<accession>A0A6J7VUZ8</accession>
<sequence length="82" mass="8532">MFTGLFPAPLSSLATRATSATVSGNAKPIDAYPVNAKAPNSPVWLQTTPFGKPVVPPVYSNKESSPDRAIGAIGENDSMAWA</sequence>
<dbReference type="AlphaFoldDB" id="A0A6J7VUZ8"/>
<evidence type="ECO:0000313" key="2">
    <source>
        <dbReference type="EMBL" id="CAB5052963.1"/>
    </source>
</evidence>
<name>A0A6J7VUZ8_9ZZZZ</name>
<protein>
    <submittedName>
        <fullName evidence="3">Unannotated protein</fullName>
    </submittedName>
</protein>
<dbReference type="EMBL" id="CAFBQJ010000196">
    <property type="protein sequence ID" value="CAB5052963.1"/>
    <property type="molecule type" value="Genomic_DNA"/>
</dbReference>
<organism evidence="3">
    <name type="scientific">freshwater metagenome</name>
    <dbReference type="NCBI Taxonomy" id="449393"/>
    <lineage>
        <taxon>unclassified sequences</taxon>
        <taxon>metagenomes</taxon>
        <taxon>ecological metagenomes</taxon>
    </lineage>
</organism>
<feature type="region of interest" description="Disordered" evidence="1">
    <location>
        <begin position="58"/>
        <end position="82"/>
    </location>
</feature>
<reference evidence="3" key="1">
    <citation type="submission" date="2020-05" db="EMBL/GenBank/DDBJ databases">
        <authorList>
            <person name="Chiriac C."/>
            <person name="Salcher M."/>
            <person name="Ghai R."/>
            <person name="Kavagutti S V."/>
        </authorList>
    </citation>
    <scope>NUCLEOTIDE SEQUENCE</scope>
</reference>
<gene>
    <name evidence="2" type="ORF">UFOPK4275_01016</name>
    <name evidence="3" type="ORF">UFOPK4422_01061</name>
</gene>
<evidence type="ECO:0000256" key="1">
    <source>
        <dbReference type="SAM" id="MobiDB-lite"/>
    </source>
</evidence>